<proteinExistence type="predicted"/>
<dbReference type="EMBL" id="PDTV01000007">
    <property type="protein sequence ID" value="PIE83154.1"/>
    <property type="molecule type" value="Genomic_DNA"/>
</dbReference>
<evidence type="ECO:0000313" key="2">
    <source>
        <dbReference type="Proteomes" id="UP000229278"/>
    </source>
</evidence>
<reference evidence="1 2" key="1">
    <citation type="submission" date="2017-10" db="EMBL/GenBank/DDBJ databases">
        <title>Novel microbial diversity and functional potential in the marine mammal oral microbiome.</title>
        <authorList>
            <person name="Dudek N.K."/>
            <person name="Sun C.L."/>
            <person name="Burstein D."/>
            <person name="Kantor R.S."/>
            <person name="Aliaga Goltsman D.S."/>
            <person name="Bik E.M."/>
            <person name="Thomas B.C."/>
            <person name="Banfield J.F."/>
            <person name="Relman D.A."/>
        </authorList>
    </citation>
    <scope>NUCLEOTIDE SEQUENCE [LARGE SCALE GENOMIC DNA]</scope>
    <source>
        <strain evidence="1">DOLJORAL78_50_517</strain>
    </source>
</reference>
<dbReference type="Proteomes" id="UP000229278">
    <property type="component" value="Unassembled WGS sequence"/>
</dbReference>
<organism evidence="1 2">
    <name type="scientific">Candidatus Contendibacter odensensis</name>
    <dbReference type="NCBI Taxonomy" id="1400860"/>
    <lineage>
        <taxon>Bacteria</taxon>
        <taxon>Pseudomonadati</taxon>
        <taxon>Pseudomonadota</taxon>
        <taxon>Gammaproteobacteria</taxon>
        <taxon>Candidatus Competibacteraceae</taxon>
        <taxon>Candidatus Contendibacter</taxon>
    </lineage>
</organism>
<accession>A0A2G6PF23</accession>
<comment type="caution">
    <text evidence="1">The sequence shown here is derived from an EMBL/GenBank/DDBJ whole genome shotgun (WGS) entry which is preliminary data.</text>
</comment>
<dbReference type="SUPFAM" id="SSF54001">
    <property type="entry name" value="Cysteine proteinases"/>
    <property type="match status" value="1"/>
</dbReference>
<evidence type="ECO:0000313" key="1">
    <source>
        <dbReference type="EMBL" id="PIE83154.1"/>
    </source>
</evidence>
<name>A0A2G6PF23_9GAMM</name>
<dbReference type="InterPro" id="IPR024453">
    <property type="entry name" value="Peptidase_C92"/>
</dbReference>
<protein>
    <submittedName>
        <fullName evidence="1">Uncharacterized protein</fullName>
    </submittedName>
</protein>
<sequence>MLLSINDLEPADILLSTGKSVVSTAIRGGTMSRYSHAALYIGNGQVIESIGSGVTQQSLSSAMSDDTLVTVYRRINMRDAQAKKVIQYAKAQLGKKYDAAGAIGGGVTSASGVFIGIFLGPLVTTAAVGADLLNRHNPEAAFYCSELVAIAFEKAGVPLGSGAASTTPADISRSHVLNYIGDLKKSA</sequence>
<gene>
    <name evidence="1" type="ORF">CSA09_03565</name>
</gene>
<dbReference type="AlphaFoldDB" id="A0A2G6PF23"/>
<dbReference type="Gene3D" id="3.90.1720.10">
    <property type="entry name" value="endopeptidase domain like (from Nostoc punctiforme)"/>
    <property type="match status" value="1"/>
</dbReference>
<dbReference type="Pfam" id="PF05708">
    <property type="entry name" value="Peptidase_C92"/>
    <property type="match status" value="1"/>
</dbReference>
<dbReference type="InterPro" id="IPR038765">
    <property type="entry name" value="Papain-like_cys_pep_sf"/>
</dbReference>